<feature type="transmembrane region" description="Helical" evidence="1">
    <location>
        <begin position="12"/>
        <end position="32"/>
    </location>
</feature>
<feature type="transmembrane region" description="Helical" evidence="1">
    <location>
        <begin position="70"/>
        <end position="94"/>
    </location>
</feature>
<keyword evidence="3" id="KW-1185">Reference proteome</keyword>
<comment type="caution">
    <text evidence="2">The sequence shown here is derived from an EMBL/GenBank/DDBJ whole genome shotgun (WGS) entry which is preliminary data.</text>
</comment>
<evidence type="ECO:0000256" key="1">
    <source>
        <dbReference type="SAM" id="Phobius"/>
    </source>
</evidence>
<organism evidence="2 3">
    <name type="scientific">Dietzia natronolimnaea</name>
    <dbReference type="NCBI Taxonomy" id="161920"/>
    <lineage>
        <taxon>Bacteria</taxon>
        <taxon>Bacillati</taxon>
        <taxon>Actinomycetota</taxon>
        <taxon>Actinomycetes</taxon>
        <taxon>Mycobacteriales</taxon>
        <taxon>Dietziaceae</taxon>
        <taxon>Dietzia</taxon>
    </lineage>
</organism>
<accession>A0A2A2WMJ5</accession>
<gene>
    <name evidence="2" type="ORF">CEY15_15065</name>
</gene>
<keyword evidence="1" id="KW-0812">Transmembrane</keyword>
<keyword evidence="1" id="KW-0472">Membrane</keyword>
<dbReference type="EMBL" id="NTGA01000028">
    <property type="protein sequence ID" value="PAY22184.1"/>
    <property type="molecule type" value="Genomic_DNA"/>
</dbReference>
<evidence type="ECO:0000313" key="2">
    <source>
        <dbReference type="EMBL" id="PAY22184.1"/>
    </source>
</evidence>
<feature type="transmembrane region" description="Helical" evidence="1">
    <location>
        <begin position="38"/>
        <end position="58"/>
    </location>
</feature>
<protein>
    <submittedName>
        <fullName evidence="2">Uncharacterized protein</fullName>
    </submittedName>
</protein>
<reference evidence="3" key="1">
    <citation type="submission" date="2017-09" db="EMBL/GenBank/DDBJ databases">
        <authorList>
            <person name="Zhang Y."/>
            <person name="Huang X."/>
            <person name="Liu J."/>
            <person name="Lu L."/>
            <person name="Peng K."/>
        </authorList>
    </citation>
    <scope>NUCLEOTIDE SEQUENCE [LARGE SCALE GENOMIC DNA]</scope>
    <source>
        <strain evidence="3">S-XJ-1</strain>
    </source>
</reference>
<dbReference type="Proteomes" id="UP000218810">
    <property type="component" value="Unassembled WGS sequence"/>
</dbReference>
<proteinExistence type="predicted"/>
<dbReference type="AlphaFoldDB" id="A0A2A2WMJ5"/>
<sequence>MIREMRTAPWTAYAALCASILWSGLMFIWHVPHPGNEWIRWVLTPAVVGALITPWSTLRREGIAMIAGPVVIAATYFAVLIVGGGTAFIAAAILS</sequence>
<evidence type="ECO:0000313" key="3">
    <source>
        <dbReference type="Proteomes" id="UP000218810"/>
    </source>
</evidence>
<name>A0A2A2WMJ5_9ACTN</name>
<keyword evidence="1" id="KW-1133">Transmembrane helix</keyword>